<dbReference type="PANTHER" id="PTHR43163">
    <property type="entry name" value="DIPEPTIDE TRANSPORT SYSTEM PERMEASE PROTEIN DPPB-RELATED"/>
    <property type="match status" value="1"/>
</dbReference>
<proteinExistence type="inferred from homology"/>
<evidence type="ECO:0000256" key="7">
    <source>
        <dbReference type="RuleBase" id="RU363032"/>
    </source>
</evidence>
<dbReference type="AlphaFoldDB" id="A0A0H3K103"/>
<dbReference type="KEGG" id="syc:syc0717_c"/>
<feature type="transmembrane region" description="Helical" evidence="7">
    <location>
        <begin position="313"/>
        <end position="335"/>
    </location>
</feature>
<dbReference type="Gene3D" id="1.10.3720.10">
    <property type="entry name" value="MetI-like"/>
    <property type="match status" value="1"/>
</dbReference>
<dbReference type="PANTHER" id="PTHR43163:SF6">
    <property type="entry name" value="DIPEPTIDE TRANSPORT SYSTEM PERMEASE PROTEIN DPPB-RELATED"/>
    <property type="match status" value="1"/>
</dbReference>
<comment type="similarity">
    <text evidence="7">Belongs to the binding-protein-dependent transport system permease family.</text>
</comment>
<feature type="transmembrane region" description="Helical" evidence="7">
    <location>
        <begin position="108"/>
        <end position="129"/>
    </location>
</feature>
<evidence type="ECO:0000256" key="1">
    <source>
        <dbReference type="ARBA" id="ARBA00004651"/>
    </source>
</evidence>
<evidence type="ECO:0000256" key="6">
    <source>
        <dbReference type="ARBA" id="ARBA00023136"/>
    </source>
</evidence>
<protein>
    <submittedName>
        <fullName evidence="9">Oligopeptide ABC transporter permease protein</fullName>
    </submittedName>
</protein>
<dbReference type="InterPro" id="IPR000515">
    <property type="entry name" value="MetI-like"/>
</dbReference>
<dbReference type="eggNOG" id="COG0601">
    <property type="taxonomic scope" value="Bacteria"/>
</dbReference>
<feature type="transmembrane region" description="Helical" evidence="7">
    <location>
        <begin position="205"/>
        <end position="224"/>
    </location>
</feature>
<evidence type="ECO:0000256" key="4">
    <source>
        <dbReference type="ARBA" id="ARBA00022692"/>
    </source>
</evidence>
<reference evidence="9 10" key="1">
    <citation type="journal article" date="2007" name="Photosyn. Res.">
        <title>Complete nucleotide sequence of the freshwater unicellular cyanobacterium Synechococcus elongatus PCC 6301 chromosome: gene content and organization.</title>
        <authorList>
            <person name="Sugita C."/>
            <person name="Ogata K."/>
            <person name="Shikata M."/>
            <person name="Jikuya H."/>
            <person name="Takano J."/>
            <person name="Furumichi M."/>
            <person name="Kanehisa M."/>
            <person name="Omata T."/>
            <person name="Sugiura M."/>
            <person name="Sugita M."/>
        </authorList>
    </citation>
    <scope>NUCLEOTIDE SEQUENCE [LARGE SCALE GENOMIC DNA]</scope>
    <source>
        <strain evidence="10">ATCC 27144 / PCC 6301 / SAUG 1402/1</strain>
    </source>
</reference>
<organism evidence="9 10">
    <name type="scientific">Synechococcus sp. (strain ATCC 27144 / PCC 6301 / SAUG 1402/1)</name>
    <name type="common">Anacystis nidulans</name>
    <dbReference type="NCBI Taxonomy" id="269084"/>
    <lineage>
        <taxon>Bacteria</taxon>
        <taxon>Bacillati</taxon>
        <taxon>Cyanobacteriota</taxon>
        <taxon>Cyanophyceae</taxon>
        <taxon>Synechococcales</taxon>
        <taxon>Synechococcaceae</taxon>
        <taxon>Synechococcus</taxon>
    </lineage>
</organism>
<accession>A0A0H3K103</accession>
<feature type="domain" description="ABC transmembrane type-1" evidence="8">
    <location>
        <begin position="102"/>
        <end position="332"/>
    </location>
</feature>
<dbReference type="EMBL" id="AP008231">
    <property type="protein sequence ID" value="BAD78907.1"/>
    <property type="molecule type" value="Genomic_DNA"/>
</dbReference>
<keyword evidence="3" id="KW-1003">Cell membrane</keyword>
<dbReference type="InterPro" id="IPR035906">
    <property type="entry name" value="MetI-like_sf"/>
</dbReference>
<evidence type="ECO:0000256" key="3">
    <source>
        <dbReference type="ARBA" id="ARBA00022475"/>
    </source>
</evidence>
<dbReference type="GO" id="GO:0055085">
    <property type="term" value="P:transmembrane transport"/>
    <property type="evidence" value="ECO:0007669"/>
    <property type="project" value="InterPro"/>
</dbReference>
<dbReference type="SUPFAM" id="SSF161098">
    <property type="entry name" value="MetI-like"/>
    <property type="match status" value="1"/>
</dbReference>
<name>A0A0H3K103_SYNP6</name>
<evidence type="ECO:0000256" key="5">
    <source>
        <dbReference type="ARBA" id="ARBA00022989"/>
    </source>
</evidence>
<comment type="subcellular location">
    <subcellularLocation>
        <location evidence="1 7">Cell membrane</location>
        <topology evidence="1 7">Multi-pass membrane protein</topology>
    </subcellularLocation>
</comment>
<dbReference type="Proteomes" id="UP000001175">
    <property type="component" value="Chromosome"/>
</dbReference>
<dbReference type="PROSITE" id="PS50928">
    <property type="entry name" value="ABC_TM1"/>
    <property type="match status" value="1"/>
</dbReference>
<evidence type="ECO:0000313" key="10">
    <source>
        <dbReference type="Proteomes" id="UP000001175"/>
    </source>
</evidence>
<evidence type="ECO:0000259" key="8">
    <source>
        <dbReference type="PROSITE" id="PS50928"/>
    </source>
</evidence>
<feature type="transmembrane region" description="Helical" evidence="7">
    <location>
        <begin position="12"/>
        <end position="33"/>
    </location>
</feature>
<feature type="transmembrane region" description="Helical" evidence="7">
    <location>
        <begin position="263"/>
        <end position="284"/>
    </location>
</feature>
<keyword evidence="6 7" id="KW-0472">Membrane</keyword>
<dbReference type="RefSeq" id="WP_011243029.1">
    <property type="nucleotide sequence ID" value="NC_006576.1"/>
</dbReference>
<keyword evidence="2 7" id="KW-0813">Transport</keyword>
<sequence>MSRARDLGRYLLARLLLLPLMLWTIATLIFLLLRATPGDPIDAILGPKAPAAARLALRSQLGLDRPLWQQYFDYLGQLLKGDLGQSLSSQGQSVRQIIGEYFPATAELAIASLAIAIAIGLGLGLMAAAKPNSRRETASRLFGILTYALPTFWAAMLAQLLFAVDLGWFPVGTRYPVTLDPPLGPTGLYVLDALLKADWRAAGLALRYLALPALTLGLLLSGVFERLVRVNLGQSLQADYIDAGRSRGLSERRLLLNHALRNALIPVVTLLGLTLASLLGGALLTEVAFSWPGLANRLYEAISLRDYSTVQGIIVFFGCLVVLASIVVDFINALIDPRIRY</sequence>
<dbReference type="InterPro" id="IPR045621">
    <property type="entry name" value="BPD_transp_1_N"/>
</dbReference>
<feature type="transmembrane region" description="Helical" evidence="7">
    <location>
        <begin position="141"/>
        <end position="164"/>
    </location>
</feature>
<gene>
    <name evidence="9" type="primary">appB</name>
    <name evidence="9" type="ordered locus">syc0717_c</name>
</gene>
<evidence type="ECO:0000256" key="2">
    <source>
        <dbReference type="ARBA" id="ARBA00022448"/>
    </source>
</evidence>
<dbReference type="Pfam" id="PF19300">
    <property type="entry name" value="BPD_transp_1_N"/>
    <property type="match status" value="1"/>
</dbReference>
<keyword evidence="4 7" id="KW-0812">Transmembrane</keyword>
<keyword evidence="5 7" id="KW-1133">Transmembrane helix</keyword>
<evidence type="ECO:0000313" key="9">
    <source>
        <dbReference type="EMBL" id="BAD78907.1"/>
    </source>
</evidence>
<dbReference type="GO" id="GO:0005886">
    <property type="term" value="C:plasma membrane"/>
    <property type="evidence" value="ECO:0007669"/>
    <property type="project" value="UniProtKB-SubCell"/>
</dbReference>
<dbReference type="GeneID" id="72429668"/>
<dbReference type="Pfam" id="PF00528">
    <property type="entry name" value="BPD_transp_1"/>
    <property type="match status" value="1"/>
</dbReference>